<evidence type="ECO:0000256" key="5">
    <source>
        <dbReference type="ARBA" id="ARBA00022989"/>
    </source>
</evidence>
<evidence type="ECO:0000256" key="6">
    <source>
        <dbReference type="ARBA" id="ARBA00023136"/>
    </source>
</evidence>
<evidence type="ECO:0000256" key="3">
    <source>
        <dbReference type="ARBA" id="ARBA00022475"/>
    </source>
</evidence>
<dbReference type="PATRIC" id="fig|1441095.3.peg.4422"/>
<dbReference type="CDD" id="cd06261">
    <property type="entry name" value="TM_PBP2"/>
    <property type="match status" value="1"/>
</dbReference>
<evidence type="ECO:0000313" key="10">
    <source>
        <dbReference type="Proteomes" id="UP000067625"/>
    </source>
</evidence>
<evidence type="ECO:0000256" key="1">
    <source>
        <dbReference type="ARBA" id="ARBA00004651"/>
    </source>
</evidence>
<proteinExistence type="inferred from homology"/>
<keyword evidence="4 7" id="KW-0812">Transmembrane</keyword>
<dbReference type="InterPro" id="IPR000515">
    <property type="entry name" value="MetI-like"/>
</dbReference>
<dbReference type="STRING" id="1441095.AM592_19980"/>
<dbReference type="InterPro" id="IPR050901">
    <property type="entry name" value="BP-dep_ABC_trans_perm"/>
</dbReference>
<dbReference type="Gene3D" id="1.10.3720.10">
    <property type="entry name" value="MetI-like"/>
    <property type="match status" value="1"/>
</dbReference>
<dbReference type="PANTHER" id="PTHR32243">
    <property type="entry name" value="MALTOSE TRANSPORT SYSTEM PERMEASE-RELATED"/>
    <property type="match status" value="1"/>
</dbReference>
<dbReference type="InterPro" id="IPR035906">
    <property type="entry name" value="MetI-like_sf"/>
</dbReference>
<feature type="domain" description="ABC transmembrane type-1" evidence="8">
    <location>
        <begin position="65"/>
        <end position="256"/>
    </location>
</feature>
<evidence type="ECO:0000256" key="7">
    <source>
        <dbReference type="RuleBase" id="RU363032"/>
    </source>
</evidence>
<evidence type="ECO:0000313" key="9">
    <source>
        <dbReference type="EMBL" id="ALC83556.1"/>
    </source>
</evidence>
<feature type="transmembrane region" description="Helical" evidence="7">
    <location>
        <begin position="7"/>
        <end position="30"/>
    </location>
</feature>
<dbReference type="AlphaFoldDB" id="A0A0M3RAP4"/>
<name>A0A0M3RAP4_9BACI</name>
<dbReference type="Proteomes" id="UP000067625">
    <property type="component" value="Chromosome"/>
</dbReference>
<comment type="similarity">
    <text evidence="7">Belongs to the binding-protein-dependent transport system permease family.</text>
</comment>
<organism evidence="9 10">
    <name type="scientific">Bacillus gobiensis</name>
    <dbReference type="NCBI Taxonomy" id="1441095"/>
    <lineage>
        <taxon>Bacteria</taxon>
        <taxon>Bacillati</taxon>
        <taxon>Bacillota</taxon>
        <taxon>Bacilli</taxon>
        <taxon>Bacillales</taxon>
        <taxon>Bacillaceae</taxon>
        <taxon>Bacillus</taxon>
    </lineage>
</organism>
<comment type="subcellular location">
    <subcellularLocation>
        <location evidence="1 7">Cell membrane</location>
        <topology evidence="1 7">Multi-pass membrane protein</topology>
    </subcellularLocation>
</comment>
<sequence>MKRNFIITILLAIGALFILFPLYLAVTVAFKTPEELAQSFVSLPNQLSLSNFSEAIRLTNFYNAFKNSAFITISVVILTLLTNSMVAYAIARNMHKRFYRYIYYFFISAMFIPFPILMLPIVKQAGSLGMDNPIGLIFLYVVYALSFNVFVYVGYIKSIPIALEEAAIIDGAGHWKIFWKVIFPLLTPINATVAILQCLSTWNDFLLPLVLLSDPNQATLPLTQFVFQGQFSTNYNLAFASYLMALLPMLVVYMFAQKWIISGVTRGSVK</sequence>
<evidence type="ECO:0000256" key="4">
    <source>
        <dbReference type="ARBA" id="ARBA00022692"/>
    </source>
</evidence>
<dbReference type="RefSeq" id="WP_053605408.1">
    <property type="nucleotide sequence ID" value="NZ_CP012600.1"/>
</dbReference>
<keyword evidence="3" id="KW-1003">Cell membrane</keyword>
<keyword evidence="2 7" id="KW-0813">Transport</keyword>
<evidence type="ECO:0000259" key="8">
    <source>
        <dbReference type="PROSITE" id="PS50928"/>
    </source>
</evidence>
<dbReference type="OrthoDB" id="9772609at2"/>
<feature type="transmembrane region" description="Helical" evidence="7">
    <location>
        <begin position="102"/>
        <end position="122"/>
    </location>
</feature>
<reference evidence="10" key="1">
    <citation type="submission" date="2015-08" db="EMBL/GenBank/DDBJ databases">
        <title>Genome sequencing project for genomic taxonomy and phylogenomics of Bacillus-like bacteria.</title>
        <authorList>
            <person name="Liu B."/>
            <person name="Wang J."/>
            <person name="Zhu Y."/>
            <person name="Liu G."/>
            <person name="Chen Q."/>
            <person name="Chen Z."/>
            <person name="Lan J."/>
            <person name="Che J."/>
            <person name="Ge C."/>
            <person name="Shi H."/>
            <person name="Pan Z."/>
            <person name="Liu X."/>
        </authorList>
    </citation>
    <scope>NUCLEOTIDE SEQUENCE [LARGE SCALE GENOMIC DNA]</scope>
    <source>
        <strain evidence="10">FJAT-4402</strain>
    </source>
</reference>
<dbReference type="SUPFAM" id="SSF161098">
    <property type="entry name" value="MetI-like"/>
    <property type="match status" value="1"/>
</dbReference>
<feature type="transmembrane region" description="Helical" evidence="7">
    <location>
        <begin position="134"/>
        <end position="156"/>
    </location>
</feature>
<keyword evidence="10" id="KW-1185">Reference proteome</keyword>
<dbReference type="GO" id="GO:0055085">
    <property type="term" value="P:transmembrane transport"/>
    <property type="evidence" value="ECO:0007669"/>
    <property type="project" value="InterPro"/>
</dbReference>
<keyword evidence="6 7" id="KW-0472">Membrane</keyword>
<dbReference type="EMBL" id="CP012600">
    <property type="protein sequence ID" value="ALC83556.1"/>
    <property type="molecule type" value="Genomic_DNA"/>
</dbReference>
<reference evidence="9 10" key="2">
    <citation type="journal article" date="2016" name="Int. J. Syst. Evol. Microbiol.">
        <title>Bacillus gobiensis sp. nov., isolated from a soil sample.</title>
        <authorList>
            <person name="Liu B."/>
            <person name="Liu G.H."/>
            <person name="Cetin S."/>
            <person name="Schumann P."/>
            <person name="Pan Z.Z."/>
            <person name="Chen Q.Q."/>
        </authorList>
    </citation>
    <scope>NUCLEOTIDE SEQUENCE [LARGE SCALE GENOMIC DNA]</scope>
    <source>
        <strain evidence="9 10">FJAT-4402</strain>
    </source>
</reference>
<dbReference type="GO" id="GO:0005886">
    <property type="term" value="C:plasma membrane"/>
    <property type="evidence" value="ECO:0007669"/>
    <property type="project" value="UniProtKB-SubCell"/>
</dbReference>
<feature type="transmembrane region" description="Helical" evidence="7">
    <location>
        <begin position="237"/>
        <end position="256"/>
    </location>
</feature>
<keyword evidence="5 7" id="KW-1133">Transmembrane helix</keyword>
<dbReference type="PANTHER" id="PTHR32243:SF24">
    <property type="entry name" value="DIACETYLCHITOBIOSE UPTAKE SYSTEM PERMEASE PROTEIN NGCG"/>
    <property type="match status" value="1"/>
</dbReference>
<accession>A0A0M3RAP4</accession>
<feature type="transmembrane region" description="Helical" evidence="7">
    <location>
        <begin position="177"/>
        <end position="202"/>
    </location>
</feature>
<dbReference type="PROSITE" id="PS50928">
    <property type="entry name" value="ABC_TM1"/>
    <property type="match status" value="1"/>
</dbReference>
<gene>
    <name evidence="9" type="ORF">AM592_19980</name>
</gene>
<dbReference type="Pfam" id="PF00528">
    <property type="entry name" value="BPD_transp_1"/>
    <property type="match status" value="1"/>
</dbReference>
<evidence type="ECO:0000256" key="2">
    <source>
        <dbReference type="ARBA" id="ARBA00022448"/>
    </source>
</evidence>
<protein>
    <submittedName>
        <fullName evidence="9">ABC transporter permease</fullName>
    </submittedName>
</protein>
<feature type="transmembrane region" description="Helical" evidence="7">
    <location>
        <begin position="69"/>
        <end position="90"/>
    </location>
</feature>